<dbReference type="PANTHER" id="PTHR23501">
    <property type="entry name" value="MAJOR FACILITATOR SUPERFAMILY"/>
    <property type="match status" value="1"/>
</dbReference>
<dbReference type="Gene3D" id="1.20.1250.20">
    <property type="entry name" value="MFS general substrate transporter like domains"/>
    <property type="match status" value="2"/>
</dbReference>
<keyword evidence="3 7" id="KW-0812">Transmembrane</keyword>
<reference evidence="9" key="1">
    <citation type="journal article" date="2021" name="Nat. Commun.">
        <title>Genetic determinants of endophytism in the Arabidopsis root mycobiome.</title>
        <authorList>
            <person name="Mesny F."/>
            <person name="Miyauchi S."/>
            <person name="Thiergart T."/>
            <person name="Pickel B."/>
            <person name="Atanasova L."/>
            <person name="Karlsson M."/>
            <person name="Huettel B."/>
            <person name="Barry K.W."/>
            <person name="Haridas S."/>
            <person name="Chen C."/>
            <person name="Bauer D."/>
            <person name="Andreopoulos W."/>
            <person name="Pangilinan J."/>
            <person name="LaButti K."/>
            <person name="Riley R."/>
            <person name="Lipzen A."/>
            <person name="Clum A."/>
            <person name="Drula E."/>
            <person name="Henrissat B."/>
            <person name="Kohler A."/>
            <person name="Grigoriev I.V."/>
            <person name="Martin F.M."/>
            <person name="Hacquard S."/>
        </authorList>
    </citation>
    <scope>NUCLEOTIDE SEQUENCE</scope>
    <source>
        <strain evidence="9">MPI-CAGE-CH-0235</strain>
    </source>
</reference>
<evidence type="ECO:0000256" key="5">
    <source>
        <dbReference type="ARBA" id="ARBA00023136"/>
    </source>
</evidence>
<dbReference type="CDD" id="cd17502">
    <property type="entry name" value="MFS_Azr1_MDR_like"/>
    <property type="match status" value="1"/>
</dbReference>
<feature type="transmembrane region" description="Helical" evidence="7">
    <location>
        <begin position="166"/>
        <end position="190"/>
    </location>
</feature>
<dbReference type="InterPro" id="IPR011701">
    <property type="entry name" value="MFS"/>
</dbReference>
<evidence type="ECO:0000256" key="1">
    <source>
        <dbReference type="ARBA" id="ARBA00004141"/>
    </source>
</evidence>
<dbReference type="InterPro" id="IPR020846">
    <property type="entry name" value="MFS_dom"/>
</dbReference>
<evidence type="ECO:0000259" key="8">
    <source>
        <dbReference type="PROSITE" id="PS50850"/>
    </source>
</evidence>
<comment type="subcellular location">
    <subcellularLocation>
        <location evidence="1">Membrane</location>
        <topology evidence="1">Multi-pass membrane protein</topology>
    </subcellularLocation>
</comment>
<feature type="transmembrane region" description="Helical" evidence="7">
    <location>
        <begin position="432"/>
        <end position="454"/>
    </location>
</feature>
<dbReference type="GO" id="GO:0005886">
    <property type="term" value="C:plasma membrane"/>
    <property type="evidence" value="ECO:0007669"/>
    <property type="project" value="TreeGrafter"/>
</dbReference>
<evidence type="ECO:0000256" key="2">
    <source>
        <dbReference type="ARBA" id="ARBA00022448"/>
    </source>
</evidence>
<organism evidence="9 10">
    <name type="scientific">Stachybotrys elegans</name>
    <dbReference type="NCBI Taxonomy" id="80388"/>
    <lineage>
        <taxon>Eukaryota</taxon>
        <taxon>Fungi</taxon>
        <taxon>Dikarya</taxon>
        <taxon>Ascomycota</taxon>
        <taxon>Pezizomycotina</taxon>
        <taxon>Sordariomycetes</taxon>
        <taxon>Hypocreomycetidae</taxon>
        <taxon>Hypocreales</taxon>
        <taxon>Stachybotryaceae</taxon>
        <taxon>Stachybotrys</taxon>
    </lineage>
</organism>
<dbReference type="OrthoDB" id="10021397at2759"/>
<evidence type="ECO:0000313" key="9">
    <source>
        <dbReference type="EMBL" id="KAH7328032.1"/>
    </source>
</evidence>
<dbReference type="Pfam" id="PF07690">
    <property type="entry name" value="MFS_1"/>
    <property type="match status" value="1"/>
</dbReference>
<feature type="compositionally biased region" description="Polar residues" evidence="6">
    <location>
        <begin position="37"/>
        <end position="63"/>
    </location>
</feature>
<evidence type="ECO:0000256" key="3">
    <source>
        <dbReference type="ARBA" id="ARBA00022692"/>
    </source>
</evidence>
<dbReference type="InterPro" id="IPR036259">
    <property type="entry name" value="MFS_trans_sf"/>
</dbReference>
<keyword evidence="5 7" id="KW-0472">Membrane</keyword>
<dbReference type="PRINTS" id="PR01036">
    <property type="entry name" value="TCRTETB"/>
</dbReference>
<evidence type="ECO:0000313" key="10">
    <source>
        <dbReference type="Proteomes" id="UP000813444"/>
    </source>
</evidence>
<keyword evidence="4 7" id="KW-1133">Transmembrane helix</keyword>
<feature type="transmembrane region" description="Helical" evidence="7">
    <location>
        <begin position="270"/>
        <end position="289"/>
    </location>
</feature>
<feature type="transmembrane region" description="Helical" evidence="7">
    <location>
        <begin position="375"/>
        <end position="394"/>
    </location>
</feature>
<dbReference type="Proteomes" id="UP000813444">
    <property type="component" value="Unassembled WGS sequence"/>
</dbReference>
<feature type="transmembrane region" description="Helical" evidence="7">
    <location>
        <begin position="466"/>
        <end position="489"/>
    </location>
</feature>
<feature type="transmembrane region" description="Helical" evidence="7">
    <location>
        <begin position="202"/>
        <end position="223"/>
    </location>
</feature>
<dbReference type="GO" id="GO:0022857">
    <property type="term" value="F:transmembrane transporter activity"/>
    <property type="evidence" value="ECO:0007669"/>
    <property type="project" value="InterPro"/>
</dbReference>
<name>A0A8K0WVW3_9HYPO</name>
<protein>
    <submittedName>
        <fullName evidence="9">Major facilitator superfamily domain-containing protein</fullName>
    </submittedName>
</protein>
<feature type="domain" description="Major facilitator superfamily (MFS) profile" evidence="8">
    <location>
        <begin position="76"/>
        <end position="560"/>
    </location>
</feature>
<gene>
    <name evidence="9" type="ORF">B0I35DRAFT_346392</name>
</gene>
<dbReference type="PANTHER" id="PTHR23501:SF201">
    <property type="entry name" value="MFS AFLATOXIN EFFLUX PUMP"/>
    <property type="match status" value="1"/>
</dbReference>
<evidence type="ECO:0000256" key="4">
    <source>
        <dbReference type="ARBA" id="ARBA00022989"/>
    </source>
</evidence>
<feature type="transmembrane region" description="Helical" evidence="7">
    <location>
        <begin position="113"/>
        <end position="133"/>
    </location>
</feature>
<keyword evidence="2" id="KW-0813">Transport</keyword>
<feature type="transmembrane region" description="Helical" evidence="7">
    <location>
        <begin position="301"/>
        <end position="318"/>
    </location>
</feature>
<proteinExistence type="predicted"/>
<evidence type="ECO:0000256" key="7">
    <source>
        <dbReference type="SAM" id="Phobius"/>
    </source>
</evidence>
<feature type="region of interest" description="Disordered" evidence="6">
    <location>
        <begin position="1"/>
        <end position="64"/>
    </location>
</feature>
<feature type="transmembrane region" description="Helical" evidence="7">
    <location>
        <begin position="140"/>
        <end position="160"/>
    </location>
</feature>
<dbReference type="FunFam" id="1.20.1720.10:FF:000012">
    <property type="entry name" value="MFS toxin efflux pump (AflT)"/>
    <property type="match status" value="1"/>
</dbReference>
<feature type="transmembrane region" description="Helical" evidence="7">
    <location>
        <begin position="401"/>
        <end position="420"/>
    </location>
</feature>
<feature type="transmembrane region" description="Helical" evidence="7">
    <location>
        <begin position="338"/>
        <end position="363"/>
    </location>
</feature>
<comment type="caution">
    <text evidence="9">The sequence shown here is derived from an EMBL/GenBank/DDBJ whole genome shotgun (WGS) entry which is preliminary data.</text>
</comment>
<dbReference type="SUPFAM" id="SSF103473">
    <property type="entry name" value="MFS general substrate transporter"/>
    <property type="match status" value="1"/>
</dbReference>
<dbReference type="FunFam" id="1.20.1250.20:FF:000196">
    <property type="entry name" value="MFS toxin efflux pump (AflT)"/>
    <property type="match status" value="1"/>
</dbReference>
<dbReference type="AlphaFoldDB" id="A0A8K0WVW3"/>
<feature type="transmembrane region" description="Helical" evidence="7">
    <location>
        <begin position="538"/>
        <end position="557"/>
    </location>
</feature>
<feature type="transmembrane region" description="Helical" evidence="7">
    <location>
        <begin position="229"/>
        <end position="249"/>
    </location>
</feature>
<feature type="transmembrane region" description="Helical" evidence="7">
    <location>
        <begin position="73"/>
        <end position="93"/>
    </location>
</feature>
<sequence length="582" mass="62444">MLLISDEPQKSPRQLSPASDDCDLEKHSPASAPPVQCQPQSDASLEPPTQSPTTHGPPQNGSADNYKPRTLKFWLIILSSFMSLFLVAIDRTILSTAIPNITDDFGSLGDIGWYGSAYMLTTAAFQLLFGRIFRFYDLRWTFLVCIAIFEVGSLLCGVAPNSISFIVGRAVSGVGSAGIMTGSMMVVISMVPLPKRPMIQSLFGFVFGFAAVVGPLIGGAFAREATWRWCFYINLPIGLVASACLFFFLKTPMKPSKTMPLIQHIMRLDPIGTVLFIPSMVCLVLALQWGGSTYAWGDWRIIVLFVIFGVTAIAFGIVQVKMPETATLPVRIITQRSVLAGAWFSLLLAGAMMLCIYYLPIWFQTTHGIDPVESGVYTLPLLVPLVIAGALSGITTQKTGYYVPAMMICPSLMMVGEGLMTTFTPESGSQQWIAFQFLVGFGLGFGMQTVGLACQTVLPMEDVPTGVAIGFFTQQLGGAVFVSVGQSILSTTLVSRLADLPNLDPDTIVNTGVTELMSLAGPEHSGLLTTAYNDACTTIFMVALILSGAQLVCACCMEWKSIKKGKLGAPGKPPAGPPAPTS</sequence>
<dbReference type="PROSITE" id="PS50850">
    <property type="entry name" value="MFS"/>
    <property type="match status" value="1"/>
</dbReference>
<accession>A0A8K0WVW3</accession>
<dbReference type="EMBL" id="JAGPNK010000001">
    <property type="protein sequence ID" value="KAH7328032.1"/>
    <property type="molecule type" value="Genomic_DNA"/>
</dbReference>
<evidence type="ECO:0000256" key="6">
    <source>
        <dbReference type="SAM" id="MobiDB-lite"/>
    </source>
</evidence>
<keyword evidence="10" id="KW-1185">Reference proteome</keyword>